<reference evidence="2" key="1">
    <citation type="submission" date="2018-06" db="EMBL/GenBank/DDBJ databases">
        <authorList>
            <person name="Zhirakovskaya E."/>
        </authorList>
    </citation>
    <scope>NUCLEOTIDE SEQUENCE</scope>
</reference>
<proteinExistence type="predicted"/>
<gene>
    <name evidence="2" type="ORF">MNBD_IGNAVI01-35</name>
</gene>
<evidence type="ECO:0000313" key="2">
    <source>
        <dbReference type="EMBL" id="VAX26279.1"/>
    </source>
</evidence>
<organism evidence="2">
    <name type="scientific">hydrothermal vent metagenome</name>
    <dbReference type="NCBI Taxonomy" id="652676"/>
    <lineage>
        <taxon>unclassified sequences</taxon>
        <taxon>metagenomes</taxon>
        <taxon>ecological metagenomes</taxon>
    </lineage>
</organism>
<keyword evidence="1" id="KW-0472">Membrane</keyword>
<feature type="transmembrane region" description="Helical" evidence="1">
    <location>
        <begin position="20"/>
        <end position="42"/>
    </location>
</feature>
<protein>
    <submittedName>
        <fullName evidence="2">Uncharacterized protein</fullName>
    </submittedName>
</protein>
<evidence type="ECO:0000256" key="1">
    <source>
        <dbReference type="SAM" id="Phobius"/>
    </source>
</evidence>
<feature type="non-terminal residue" evidence="2">
    <location>
        <position position="1"/>
    </location>
</feature>
<dbReference type="EMBL" id="UOGD01000329">
    <property type="protein sequence ID" value="VAX26279.1"/>
    <property type="molecule type" value="Genomic_DNA"/>
</dbReference>
<dbReference type="AlphaFoldDB" id="A0A3B1C7V1"/>
<accession>A0A3B1C7V1</accession>
<keyword evidence="1" id="KW-0812">Transmembrane</keyword>
<sequence>QGKKSESGDSLYKINPQKPAFYLSVNGSKKVGFLYFLIFSALGGRSI</sequence>
<keyword evidence="1" id="KW-1133">Transmembrane helix</keyword>
<name>A0A3B1C7V1_9ZZZZ</name>